<dbReference type="PANTHER" id="PTHR40389">
    <property type="entry name" value="ENDOGENOUS RETROVIRUS GROUP K MEMBER 24 GAG POLYPROTEIN-RELATED"/>
    <property type="match status" value="1"/>
</dbReference>
<dbReference type="InterPro" id="IPR036875">
    <property type="entry name" value="Znf_CCHC_sf"/>
</dbReference>
<feature type="non-terminal residue" evidence="5">
    <location>
        <position position="119"/>
    </location>
</feature>
<dbReference type="SMART" id="SM00343">
    <property type="entry name" value="ZnF_C2HC"/>
    <property type="match status" value="1"/>
</dbReference>
<evidence type="ECO:0000256" key="2">
    <source>
        <dbReference type="PROSITE-ProRule" id="PRU00047"/>
    </source>
</evidence>
<sequence length="119" mass="13031">MAAAFGAIEGPSENSRVCFGCGKPGHVKKDCLAQKAKFKAPEVCPRCHKGRHFSIVYLSKYDSEGRLIQGNRGQSTGRRCRAPTQMPQPPLQLSAPQTPHGGSPQIFAQQLQAVPEWTW</sequence>
<evidence type="ECO:0000259" key="4">
    <source>
        <dbReference type="PROSITE" id="PS50158"/>
    </source>
</evidence>
<dbReference type="InterPro" id="IPR001878">
    <property type="entry name" value="Znf_CCHC"/>
</dbReference>
<dbReference type="Gene3D" id="4.10.60.10">
    <property type="entry name" value="Zinc finger, CCHC-type"/>
    <property type="match status" value="1"/>
</dbReference>
<comment type="caution">
    <text evidence="5">The sequence shown here is derived from an EMBL/GenBank/DDBJ whole genome shotgun (WGS) entry which is preliminary data.</text>
</comment>
<dbReference type="Proteomes" id="UP000653383">
    <property type="component" value="Unassembled WGS sequence"/>
</dbReference>
<reference evidence="5" key="1">
    <citation type="submission" date="2020-02" db="EMBL/GenBank/DDBJ databases">
        <title>Bird 10,000 Genomes (B10K) Project - Family phase.</title>
        <authorList>
            <person name="Zhang G."/>
        </authorList>
    </citation>
    <scope>NUCLEOTIDE SEQUENCE</scope>
    <source>
        <strain evidence="5">B10K-DU-002-40</strain>
        <tissue evidence="5">Muscle</tissue>
    </source>
</reference>
<feature type="domain" description="CCHC-type" evidence="4">
    <location>
        <begin position="18"/>
        <end position="31"/>
    </location>
</feature>
<dbReference type="AlphaFoldDB" id="A0A852HCQ0"/>
<dbReference type="SUPFAM" id="SSF57756">
    <property type="entry name" value="Retrovirus zinc finger-like domains"/>
    <property type="match status" value="1"/>
</dbReference>
<keyword evidence="2" id="KW-0479">Metal-binding</keyword>
<dbReference type="PROSITE" id="PS50158">
    <property type="entry name" value="ZF_CCHC"/>
    <property type="match status" value="1"/>
</dbReference>
<keyword evidence="1" id="KW-0945">Host-virus interaction</keyword>
<keyword evidence="2" id="KW-0863">Zinc-finger</keyword>
<dbReference type="Pfam" id="PF00098">
    <property type="entry name" value="zf-CCHC"/>
    <property type="match status" value="1"/>
</dbReference>
<evidence type="ECO:0000256" key="1">
    <source>
        <dbReference type="ARBA" id="ARBA00022581"/>
    </source>
</evidence>
<gene>
    <name evidence="5" type="primary">Ervk6_0</name>
    <name evidence="5" type="ORF">NICCHL_R15381</name>
</gene>
<organism evidence="5 6">
    <name type="scientific">Nicator chloris</name>
    <dbReference type="NCBI Taxonomy" id="237433"/>
    <lineage>
        <taxon>Eukaryota</taxon>
        <taxon>Metazoa</taxon>
        <taxon>Chordata</taxon>
        <taxon>Craniata</taxon>
        <taxon>Vertebrata</taxon>
        <taxon>Euteleostomi</taxon>
        <taxon>Archelosauria</taxon>
        <taxon>Archosauria</taxon>
        <taxon>Dinosauria</taxon>
        <taxon>Saurischia</taxon>
        <taxon>Theropoda</taxon>
        <taxon>Coelurosauria</taxon>
        <taxon>Aves</taxon>
        <taxon>Neognathae</taxon>
        <taxon>Neoaves</taxon>
        <taxon>Telluraves</taxon>
        <taxon>Australaves</taxon>
        <taxon>Passeriformes</taxon>
        <taxon>Sylvioidea</taxon>
        <taxon>Pycnonotidae</taxon>
        <taxon>Nicator</taxon>
    </lineage>
</organism>
<dbReference type="GO" id="GO:0003676">
    <property type="term" value="F:nucleic acid binding"/>
    <property type="evidence" value="ECO:0007669"/>
    <property type="project" value="InterPro"/>
</dbReference>
<dbReference type="InterPro" id="IPR050195">
    <property type="entry name" value="Primate_lentivir_Gag_pol-like"/>
</dbReference>
<proteinExistence type="predicted"/>
<evidence type="ECO:0000256" key="3">
    <source>
        <dbReference type="SAM" id="MobiDB-lite"/>
    </source>
</evidence>
<feature type="non-terminal residue" evidence="5">
    <location>
        <position position="1"/>
    </location>
</feature>
<protein>
    <submittedName>
        <fullName evidence="5">GAK6 protein</fullName>
    </submittedName>
</protein>
<feature type="region of interest" description="Disordered" evidence="3">
    <location>
        <begin position="67"/>
        <end position="104"/>
    </location>
</feature>
<keyword evidence="6" id="KW-1185">Reference proteome</keyword>
<dbReference type="GO" id="GO:0008270">
    <property type="term" value="F:zinc ion binding"/>
    <property type="evidence" value="ECO:0007669"/>
    <property type="project" value="UniProtKB-KW"/>
</dbReference>
<dbReference type="PANTHER" id="PTHR40389:SF4">
    <property type="match status" value="1"/>
</dbReference>
<keyword evidence="2" id="KW-0862">Zinc</keyword>
<dbReference type="EMBL" id="WAAE01005356">
    <property type="protein sequence ID" value="NXX26902.1"/>
    <property type="molecule type" value="Genomic_DNA"/>
</dbReference>
<evidence type="ECO:0000313" key="6">
    <source>
        <dbReference type="Proteomes" id="UP000653383"/>
    </source>
</evidence>
<evidence type="ECO:0000313" key="5">
    <source>
        <dbReference type="EMBL" id="NXX26902.1"/>
    </source>
</evidence>
<dbReference type="OrthoDB" id="9386882at2759"/>
<accession>A0A852HCQ0</accession>
<name>A0A852HCQ0_9PASS</name>